<evidence type="ECO:0000313" key="8">
    <source>
        <dbReference type="Proteomes" id="UP000887566"/>
    </source>
</evidence>
<reference evidence="9" key="1">
    <citation type="submission" date="2022-11" db="UniProtKB">
        <authorList>
            <consortium name="WormBaseParasite"/>
        </authorList>
    </citation>
    <scope>IDENTIFICATION</scope>
</reference>
<dbReference type="Proteomes" id="UP000887566">
    <property type="component" value="Unplaced"/>
</dbReference>
<feature type="transmembrane region" description="Helical" evidence="6">
    <location>
        <begin position="26"/>
        <end position="45"/>
    </location>
</feature>
<feature type="transmembrane region" description="Helical" evidence="6">
    <location>
        <begin position="274"/>
        <end position="297"/>
    </location>
</feature>
<evidence type="ECO:0000256" key="1">
    <source>
        <dbReference type="ARBA" id="ARBA00004370"/>
    </source>
</evidence>
<feature type="transmembrane region" description="Helical" evidence="6">
    <location>
        <begin position="90"/>
        <end position="112"/>
    </location>
</feature>
<keyword evidence="4 6" id="KW-0472">Membrane</keyword>
<dbReference type="AlphaFoldDB" id="A0A914VXR8"/>
<dbReference type="PANTHER" id="PTHR47632:SF2">
    <property type="entry name" value="G-PROTEIN COUPLED RECEPTOR FRPR-1-RELATED"/>
    <property type="match status" value="1"/>
</dbReference>
<feature type="compositionally biased region" description="Polar residues" evidence="5">
    <location>
        <begin position="368"/>
        <end position="382"/>
    </location>
</feature>
<dbReference type="WBParaSite" id="PSAMB.scaffold272size59799.g3998.t1">
    <property type="protein sequence ID" value="PSAMB.scaffold272size59799.g3998.t1"/>
    <property type="gene ID" value="PSAMB.scaffold272size59799.g3998"/>
</dbReference>
<evidence type="ECO:0000256" key="5">
    <source>
        <dbReference type="SAM" id="MobiDB-lite"/>
    </source>
</evidence>
<dbReference type="GO" id="GO:0004930">
    <property type="term" value="F:G protein-coupled receptor activity"/>
    <property type="evidence" value="ECO:0007669"/>
    <property type="project" value="InterPro"/>
</dbReference>
<dbReference type="InterPro" id="IPR017452">
    <property type="entry name" value="GPCR_Rhodpsn_7TM"/>
</dbReference>
<feature type="region of interest" description="Disordered" evidence="5">
    <location>
        <begin position="360"/>
        <end position="382"/>
    </location>
</feature>
<proteinExistence type="predicted"/>
<evidence type="ECO:0000256" key="6">
    <source>
        <dbReference type="SAM" id="Phobius"/>
    </source>
</evidence>
<sequence length="425" mass="47219">MRNDSDSDSEFPFSDRCDNVTMLEHGYCYGYVLCGLCYGGGFRIASPVYDLYNLIIIGILLPIVGCFGIVGDLLSAFVYSRPCMRSSVNVYLCALAGSDVTIIATAFFLFFLENMRKHSVSVAYYYAKAAPVMYPLGLTAQTCSVFFTVAAAFDCYITVVGSVAWRQRCCTVRRSMLIVVVIVLIACLYNVSHLFEVYVVDCWSSTFNEITLDVCPTEFRADPVYIQLYYVYGYTFVMAGGPVFLLLVLNSAIIIGSRRKRRRSAESHAGGTDVITLVLVVFLFIFCNTLALIVNVLEIGFGEHEFVLVAISYLVDVSNFLVVCNSSANFSIYYAFGDSFRGTLKDYLCTKRSIRAKSPQARHRRRQLTNGNTVMSSNTSESHAMLTNAPSDNCAALISPRTNATHIDDIEQRLMLLAGPKEILI</sequence>
<dbReference type="GO" id="GO:0016020">
    <property type="term" value="C:membrane"/>
    <property type="evidence" value="ECO:0007669"/>
    <property type="project" value="UniProtKB-SubCell"/>
</dbReference>
<evidence type="ECO:0000313" key="9">
    <source>
        <dbReference type="WBParaSite" id="PSAMB.scaffold272size59799.g3998.t1"/>
    </source>
</evidence>
<evidence type="ECO:0000256" key="3">
    <source>
        <dbReference type="ARBA" id="ARBA00022989"/>
    </source>
</evidence>
<keyword evidence="2 6" id="KW-0812">Transmembrane</keyword>
<dbReference type="SUPFAM" id="SSF81321">
    <property type="entry name" value="Family A G protein-coupled receptor-like"/>
    <property type="match status" value="1"/>
</dbReference>
<feature type="domain" description="G-protein coupled receptors family 1 profile" evidence="7">
    <location>
        <begin position="71"/>
        <end position="333"/>
    </location>
</feature>
<evidence type="ECO:0000256" key="2">
    <source>
        <dbReference type="ARBA" id="ARBA00022692"/>
    </source>
</evidence>
<feature type="transmembrane region" description="Helical" evidence="6">
    <location>
        <begin position="51"/>
        <end position="78"/>
    </location>
</feature>
<dbReference type="InterPro" id="IPR000276">
    <property type="entry name" value="GPCR_Rhodpsn"/>
</dbReference>
<accession>A0A914VXR8</accession>
<name>A0A914VXR8_9BILA</name>
<dbReference type="CDD" id="cd14978">
    <property type="entry name" value="7tmA_FMRFamide_R-like"/>
    <property type="match status" value="1"/>
</dbReference>
<feature type="transmembrane region" description="Helical" evidence="6">
    <location>
        <begin position="177"/>
        <end position="195"/>
    </location>
</feature>
<dbReference type="PANTHER" id="PTHR47632">
    <property type="entry name" value="FMRFAMIDE PEPTIDE RECEPTOR FAMILY-RELATED"/>
    <property type="match status" value="1"/>
</dbReference>
<dbReference type="Pfam" id="PF00001">
    <property type="entry name" value="7tm_1"/>
    <property type="match status" value="1"/>
</dbReference>
<evidence type="ECO:0000259" key="7">
    <source>
        <dbReference type="PROSITE" id="PS50262"/>
    </source>
</evidence>
<protein>
    <submittedName>
        <fullName evidence="9">G-protein coupled receptors family 1 profile domain-containing protein</fullName>
    </submittedName>
</protein>
<dbReference type="PROSITE" id="PS50262">
    <property type="entry name" value="G_PROTEIN_RECEP_F1_2"/>
    <property type="match status" value="1"/>
</dbReference>
<evidence type="ECO:0000256" key="4">
    <source>
        <dbReference type="ARBA" id="ARBA00023136"/>
    </source>
</evidence>
<dbReference type="InterPro" id="IPR053326">
    <property type="entry name" value="GPCR1-like"/>
</dbReference>
<comment type="subcellular location">
    <subcellularLocation>
        <location evidence="1">Membrane</location>
    </subcellularLocation>
</comment>
<dbReference type="PRINTS" id="PR00237">
    <property type="entry name" value="GPCRRHODOPSN"/>
</dbReference>
<keyword evidence="3 6" id="KW-1133">Transmembrane helix</keyword>
<organism evidence="8 9">
    <name type="scientific">Plectus sambesii</name>
    <dbReference type="NCBI Taxonomy" id="2011161"/>
    <lineage>
        <taxon>Eukaryota</taxon>
        <taxon>Metazoa</taxon>
        <taxon>Ecdysozoa</taxon>
        <taxon>Nematoda</taxon>
        <taxon>Chromadorea</taxon>
        <taxon>Plectida</taxon>
        <taxon>Plectina</taxon>
        <taxon>Plectoidea</taxon>
        <taxon>Plectidae</taxon>
        <taxon>Plectus</taxon>
    </lineage>
</organism>
<dbReference type="Gene3D" id="1.20.1070.10">
    <property type="entry name" value="Rhodopsin 7-helix transmembrane proteins"/>
    <property type="match status" value="1"/>
</dbReference>
<feature type="transmembrane region" description="Helical" evidence="6">
    <location>
        <begin position="132"/>
        <end position="165"/>
    </location>
</feature>
<feature type="transmembrane region" description="Helical" evidence="6">
    <location>
        <begin position="229"/>
        <end position="253"/>
    </location>
</feature>
<keyword evidence="8" id="KW-1185">Reference proteome</keyword>